<dbReference type="EMBL" id="PEWD01000079">
    <property type="protein sequence ID" value="PIU68391.1"/>
    <property type="molecule type" value="Genomic_DNA"/>
</dbReference>
<protein>
    <submittedName>
        <fullName evidence="1">NGG1p interacting factor NIF3</fullName>
    </submittedName>
</protein>
<evidence type="ECO:0000313" key="1">
    <source>
        <dbReference type="EMBL" id="PIU68391.1"/>
    </source>
</evidence>
<sequence>MTIGEIYELAIKMGVEVDPRGEDGVKKVLKRLNQEYEERSPAKKKNFDLESLRNPYADSRILFGDRTIAVDKVAVGIDIEPAELLLVDRLNQKGEGIDLAIAHHPEGISLAGLPEVMELQIDLLAGYGVPVNVVEGLMGDKITEIKRRVSPGNHARAVDAARLLGIPFMNIHTPADNLVFHYLEERIAQTRPEYVKDVLEMLEEIPEYNEAAKFKLGPTLFTGAEKNRAGKVVAASLTGGTEGSKNIYERLVAAGVGTVIGMHASEEHVKKAKEHHLNLVIAGHMSSDSVGMNLLLDELEKQGIQIIPFSGFIRISRIKSEK</sequence>
<organism evidence="1 2">
    <name type="scientific">candidate division WWE3 bacterium CG06_land_8_20_14_3_00_42_16</name>
    <dbReference type="NCBI Taxonomy" id="1975083"/>
    <lineage>
        <taxon>Bacteria</taxon>
        <taxon>Katanobacteria</taxon>
    </lineage>
</organism>
<dbReference type="Proteomes" id="UP000229916">
    <property type="component" value="Unassembled WGS sequence"/>
</dbReference>
<proteinExistence type="predicted"/>
<comment type="caution">
    <text evidence="1">The sequence shown here is derived from an EMBL/GenBank/DDBJ whole genome shotgun (WGS) entry which is preliminary data.</text>
</comment>
<evidence type="ECO:0000313" key="2">
    <source>
        <dbReference type="Proteomes" id="UP000229916"/>
    </source>
</evidence>
<reference evidence="2" key="1">
    <citation type="submission" date="2017-09" db="EMBL/GenBank/DDBJ databases">
        <title>Depth-based differentiation of microbial function through sediment-hosted aquifers and enrichment of novel symbionts in the deep terrestrial subsurface.</title>
        <authorList>
            <person name="Probst A.J."/>
            <person name="Ladd B."/>
            <person name="Jarett J.K."/>
            <person name="Geller-Mcgrath D.E."/>
            <person name="Sieber C.M.K."/>
            <person name="Emerson J.B."/>
            <person name="Anantharaman K."/>
            <person name="Thomas B.C."/>
            <person name="Malmstrom R."/>
            <person name="Stieglmeier M."/>
            <person name="Klingl A."/>
            <person name="Woyke T."/>
            <person name="Ryan C.M."/>
            <person name="Banfield J.F."/>
        </authorList>
    </citation>
    <scope>NUCLEOTIDE SEQUENCE [LARGE SCALE GENOMIC DNA]</scope>
</reference>
<dbReference type="AlphaFoldDB" id="A0A2M7ALX1"/>
<dbReference type="InterPro" id="IPR036069">
    <property type="entry name" value="DUF34/NIF3_sf"/>
</dbReference>
<dbReference type="SUPFAM" id="SSF102705">
    <property type="entry name" value="NIF3 (NGG1p interacting factor 3)-like"/>
    <property type="match status" value="1"/>
</dbReference>
<gene>
    <name evidence="1" type="ORF">COS81_04210</name>
</gene>
<accession>A0A2M7ALX1</accession>
<name>A0A2M7ALX1_UNCKA</name>